<dbReference type="EMBL" id="CP032548">
    <property type="protein sequence ID" value="AZJ36307.1"/>
    <property type="molecule type" value="Genomic_DNA"/>
</dbReference>
<accession>A0A3S8R961</accession>
<evidence type="ECO:0000313" key="1">
    <source>
        <dbReference type="EMBL" id="AZJ36307.1"/>
    </source>
</evidence>
<dbReference type="Proteomes" id="UP000274593">
    <property type="component" value="Chromosome"/>
</dbReference>
<sequence>MISVSVFAQKAKVERIYVSCWQFPKTTISPKKSTFSIAPINSDSRIEVLIGEPYKVEPPRKVENYKNTLLKDFLERIRLRQFKHVNKGGDLVFNVVKSDIQVKTIVEKKKNQLQPESSTFVAKINSDIEIEIEILDKEKRKITTIEISKSISILDKEKESKLEAEKLVVSEFKKNEDDHLSTAVSYYYGAIIDALEKIIKEIDYTVDEEGVNIFRIAKGEKYGADDVNELVENLKKINNDNLDPDDLTFKAEVKNIANKFEELLPRFSEKDKKEKRIKWAIYSNLSACNFMLSDYKKALEYITKREEIRYKRSYVYNKRLLKRRISLLNNYEAQAEKRDKTTHNYYMGLKPSDNDRFWGHQSNTYVRYFIDAYFVKKSSVEGVVINPETYFNVLFKKVKYLKRKKGRFYQNDNLKNMISYANRMDSEMFFNKYPTKHINEKLTDFDFKTICDFYTTTDAEKKLFKDLIEKAADILKQFSIEGYKGDGELNKRLLSKLYRYARLKRLSRELKDYSDIIYYETSKEIKNGGINFDEYTIDETIDYINDILSFAEGVVF</sequence>
<reference evidence="1 2" key="1">
    <citation type="submission" date="2018-09" db="EMBL/GenBank/DDBJ databases">
        <title>Insights into the microbiota of Asian seabass (Lates calcarifer) with tenacibaculosis symptoms and description of sp. nov. Tenacibaculum singaporense.</title>
        <authorList>
            <person name="Miyake S."/>
            <person name="Soh M."/>
            <person name="Azman M.N."/>
            <person name="Ngoh S.Y."/>
            <person name="Orban L."/>
        </authorList>
    </citation>
    <scope>NUCLEOTIDE SEQUENCE [LARGE SCALE GENOMIC DNA]</scope>
    <source>
        <strain evidence="1 2">DSM 106434</strain>
    </source>
</reference>
<proteinExistence type="predicted"/>
<gene>
    <name evidence="1" type="ORF">D6T69_12510</name>
</gene>
<evidence type="ECO:0000313" key="2">
    <source>
        <dbReference type="Proteomes" id="UP000274593"/>
    </source>
</evidence>
<organism evidence="1 2">
    <name type="scientific">Tenacibaculum singaporense</name>
    <dbReference type="NCBI Taxonomy" id="2358479"/>
    <lineage>
        <taxon>Bacteria</taxon>
        <taxon>Pseudomonadati</taxon>
        <taxon>Bacteroidota</taxon>
        <taxon>Flavobacteriia</taxon>
        <taxon>Flavobacteriales</taxon>
        <taxon>Flavobacteriaceae</taxon>
        <taxon>Tenacibaculum</taxon>
    </lineage>
</organism>
<name>A0A3S8R961_9FLAO</name>
<protein>
    <submittedName>
        <fullName evidence="1">Uncharacterized protein</fullName>
    </submittedName>
</protein>
<keyword evidence="2" id="KW-1185">Reference proteome</keyword>
<dbReference type="KEGG" id="tsig:D6T69_12510"/>
<dbReference type="AlphaFoldDB" id="A0A3S8R961"/>